<accession>A0A1D2MU05</accession>
<keyword evidence="2" id="KW-1185">Reference proteome</keyword>
<name>A0A1D2MU05_ORCCI</name>
<dbReference type="EMBL" id="LJIJ01000526">
    <property type="protein sequence ID" value="ODM96567.1"/>
    <property type="molecule type" value="Genomic_DNA"/>
</dbReference>
<proteinExistence type="predicted"/>
<evidence type="ECO:0000313" key="1">
    <source>
        <dbReference type="EMBL" id="ODM96567.1"/>
    </source>
</evidence>
<gene>
    <name evidence="1" type="ORF">Ocin01_10115</name>
</gene>
<dbReference type="Proteomes" id="UP000094527">
    <property type="component" value="Unassembled WGS sequence"/>
</dbReference>
<reference evidence="1 2" key="1">
    <citation type="journal article" date="2016" name="Genome Biol. Evol.">
        <title>Gene Family Evolution Reflects Adaptation to Soil Environmental Stressors in the Genome of the Collembolan Orchesella cincta.</title>
        <authorList>
            <person name="Faddeeva-Vakhrusheva A."/>
            <person name="Derks M.F."/>
            <person name="Anvar S.Y."/>
            <person name="Agamennone V."/>
            <person name="Suring W."/>
            <person name="Smit S."/>
            <person name="van Straalen N.M."/>
            <person name="Roelofs D."/>
        </authorList>
    </citation>
    <scope>NUCLEOTIDE SEQUENCE [LARGE SCALE GENOMIC DNA]</scope>
    <source>
        <tissue evidence="1">Mixed pool</tissue>
    </source>
</reference>
<comment type="caution">
    <text evidence="1">The sequence shown here is derived from an EMBL/GenBank/DDBJ whole genome shotgun (WGS) entry which is preliminary data.</text>
</comment>
<organism evidence="1 2">
    <name type="scientific">Orchesella cincta</name>
    <name type="common">Springtail</name>
    <name type="synonym">Podura cincta</name>
    <dbReference type="NCBI Taxonomy" id="48709"/>
    <lineage>
        <taxon>Eukaryota</taxon>
        <taxon>Metazoa</taxon>
        <taxon>Ecdysozoa</taxon>
        <taxon>Arthropoda</taxon>
        <taxon>Hexapoda</taxon>
        <taxon>Collembola</taxon>
        <taxon>Entomobryomorpha</taxon>
        <taxon>Entomobryoidea</taxon>
        <taxon>Orchesellidae</taxon>
        <taxon>Orchesellinae</taxon>
        <taxon>Orchesella</taxon>
    </lineage>
</organism>
<evidence type="ECO:0000313" key="2">
    <source>
        <dbReference type="Proteomes" id="UP000094527"/>
    </source>
</evidence>
<sequence length="81" mass="8887">MKDEIEGISRSFQSGVENPNDVCSLSVDLTPRYILCRDIGGRAVLSSSLVHLILDSSKKHSANEGLVLVRISLTKMEEQSI</sequence>
<protein>
    <submittedName>
        <fullName evidence="1">Uncharacterized protein</fullName>
    </submittedName>
</protein>
<dbReference type="AlphaFoldDB" id="A0A1D2MU05"/>